<evidence type="ECO:0000256" key="5">
    <source>
        <dbReference type="RuleBase" id="RU003494"/>
    </source>
</evidence>
<dbReference type="EC" id="2.5.1.18" evidence="2"/>
<feature type="domain" description="GST N-terminal" evidence="6">
    <location>
        <begin position="1"/>
        <end position="85"/>
    </location>
</feature>
<keyword evidence="9" id="KW-1185">Reference proteome</keyword>
<dbReference type="PANTHER" id="PTHR43900:SF3">
    <property type="entry name" value="GLUTATHIONE S-TRANSFERASE RHO"/>
    <property type="match status" value="1"/>
</dbReference>
<dbReference type="InterPro" id="IPR010987">
    <property type="entry name" value="Glutathione-S-Trfase_C-like"/>
</dbReference>
<evidence type="ECO:0000259" key="7">
    <source>
        <dbReference type="PROSITE" id="PS50405"/>
    </source>
</evidence>
<dbReference type="Gene3D" id="3.40.30.10">
    <property type="entry name" value="Glutaredoxin"/>
    <property type="match status" value="1"/>
</dbReference>
<dbReference type="Pfam" id="PF02798">
    <property type="entry name" value="GST_N"/>
    <property type="match status" value="1"/>
</dbReference>
<dbReference type="PROSITE" id="PS50404">
    <property type="entry name" value="GST_NTER"/>
    <property type="match status" value="1"/>
</dbReference>
<dbReference type="Proteomes" id="UP001152049">
    <property type="component" value="Unassembled WGS sequence"/>
</dbReference>
<dbReference type="InterPro" id="IPR036282">
    <property type="entry name" value="Glutathione-S-Trfase_C_sf"/>
</dbReference>
<proteinExistence type="inferred from homology"/>
<evidence type="ECO:0000256" key="3">
    <source>
        <dbReference type="ARBA" id="ARBA00022679"/>
    </source>
</evidence>
<evidence type="ECO:0000256" key="4">
    <source>
        <dbReference type="ARBA" id="ARBA00047960"/>
    </source>
</evidence>
<dbReference type="InterPro" id="IPR040079">
    <property type="entry name" value="Glutathione_S-Trfase"/>
</dbReference>
<reference evidence="8" key="1">
    <citation type="submission" date="2022-09" db="EMBL/GenBank/DDBJ databases">
        <title>Fusarium specimens isolated from Avocado Roots.</title>
        <authorList>
            <person name="Stajich J."/>
            <person name="Roper C."/>
            <person name="Heimlech-Rivalta G."/>
        </authorList>
    </citation>
    <scope>NUCLEOTIDE SEQUENCE</scope>
    <source>
        <strain evidence="8">CF00136</strain>
    </source>
</reference>
<feature type="domain" description="GST C-terminal" evidence="7">
    <location>
        <begin position="94"/>
        <end position="217"/>
    </location>
</feature>
<dbReference type="SUPFAM" id="SSF52833">
    <property type="entry name" value="Thioredoxin-like"/>
    <property type="match status" value="1"/>
</dbReference>
<dbReference type="GO" id="GO:0005737">
    <property type="term" value="C:cytoplasm"/>
    <property type="evidence" value="ECO:0007669"/>
    <property type="project" value="TreeGrafter"/>
</dbReference>
<accession>A0A9W8RIK8</accession>
<evidence type="ECO:0000313" key="9">
    <source>
        <dbReference type="Proteomes" id="UP001152049"/>
    </source>
</evidence>
<dbReference type="PANTHER" id="PTHR43900">
    <property type="entry name" value="GLUTATHIONE S-TRANSFERASE RHO"/>
    <property type="match status" value="1"/>
</dbReference>
<dbReference type="CDD" id="cd03053">
    <property type="entry name" value="GST_N_Phi"/>
    <property type="match status" value="1"/>
</dbReference>
<dbReference type="EMBL" id="JAOQAZ010000052">
    <property type="protein sequence ID" value="KAJ4244219.1"/>
    <property type="molecule type" value="Genomic_DNA"/>
</dbReference>
<evidence type="ECO:0000313" key="8">
    <source>
        <dbReference type="EMBL" id="KAJ4244219.1"/>
    </source>
</evidence>
<dbReference type="OrthoDB" id="249703at2759"/>
<dbReference type="GO" id="GO:0006749">
    <property type="term" value="P:glutathione metabolic process"/>
    <property type="evidence" value="ECO:0007669"/>
    <property type="project" value="TreeGrafter"/>
</dbReference>
<comment type="similarity">
    <text evidence="1 5">Belongs to the GST superfamily.</text>
</comment>
<dbReference type="InterPro" id="IPR036249">
    <property type="entry name" value="Thioredoxin-like_sf"/>
</dbReference>
<keyword evidence="3" id="KW-0808">Transferase</keyword>
<sequence length="217" mass="24524">MTLKLYGYAPSTCTRRVRTVLEEKGLAYELVPVDVNGGAHKTEEYAKKFHPFNRIPVLVDEEAGIQVYESRAIGHYIATKYRHVGINLSPTENDIKAYVAFQEALSMEISYFDPNVYSVSWEEVLKPKRGLGPADPTIVKAKLEDLDAALRGYERVLSKQKYLAGDSITVADIFHLPYGAMAEPLGFGDLLPKYPAVEKWWNGLRARESWKKVNENL</sequence>
<protein>
    <recommendedName>
        <fullName evidence="2">glutathione transferase</fullName>
        <ecNumber evidence="2">2.5.1.18</ecNumber>
    </recommendedName>
</protein>
<evidence type="ECO:0000259" key="6">
    <source>
        <dbReference type="PROSITE" id="PS50404"/>
    </source>
</evidence>
<dbReference type="SFLD" id="SFLDS00019">
    <property type="entry name" value="Glutathione_Transferase_(cytos"/>
    <property type="match status" value="1"/>
</dbReference>
<dbReference type="Gene3D" id="1.20.1050.10">
    <property type="match status" value="1"/>
</dbReference>
<comment type="caution">
    <text evidence="8">The sequence shown here is derived from an EMBL/GenBank/DDBJ whole genome shotgun (WGS) entry which is preliminary data.</text>
</comment>
<comment type="catalytic activity">
    <reaction evidence="4">
        <text>RX + glutathione = an S-substituted glutathione + a halide anion + H(+)</text>
        <dbReference type="Rhea" id="RHEA:16437"/>
        <dbReference type="ChEBI" id="CHEBI:15378"/>
        <dbReference type="ChEBI" id="CHEBI:16042"/>
        <dbReference type="ChEBI" id="CHEBI:17792"/>
        <dbReference type="ChEBI" id="CHEBI:57925"/>
        <dbReference type="ChEBI" id="CHEBI:90779"/>
        <dbReference type="EC" id="2.5.1.18"/>
    </reaction>
</comment>
<dbReference type="SFLD" id="SFLDG00358">
    <property type="entry name" value="Main_(cytGST)"/>
    <property type="match status" value="1"/>
</dbReference>
<dbReference type="GO" id="GO:0004364">
    <property type="term" value="F:glutathione transferase activity"/>
    <property type="evidence" value="ECO:0007669"/>
    <property type="project" value="UniProtKB-EC"/>
</dbReference>
<dbReference type="InterPro" id="IPR004046">
    <property type="entry name" value="GST_C"/>
</dbReference>
<dbReference type="PROSITE" id="PS50405">
    <property type="entry name" value="GST_CTER"/>
    <property type="match status" value="1"/>
</dbReference>
<evidence type="ECO:0000256" key="2">
    <source>
        <dbReference type="ARBA" id="ARBA00012452"/>
    </source>
</evidence>
<gene>
    <name evidence="8" type="ORF">NW762_014601</name>
</gene>
<dbReference type="AlphaFoldDB" id="A0A9W8RIK8"/>
<evidence type="ECO:0000256" key="1">
    <source>
        <dbReference type="ARBA" id="ARBA00007409"/>
    </source>
</evidence>
<organism evidence="8 9">
    <name type="scientific">Fusarium torreyae</name>
    <dbReference type="NCBI Taxonomy" id="1237075"/>
    <lineage>
        <taxon>Eukaryota</taxon>
        <taxon>Fungi</taxon>
        <taxon>Dikarya</taxon>
        <taxon>Ascomycota</taxon>
        <taxon>Pezizomycotina</taxon>
        <taxon>Sordariomycetes</taxon>
        <taxon>Hypocreomycetidae</taxon>
        <taxon>Hypocreales</taxon>
        <taxon>Nectriaceae</taxon>
        <taxon>Fusarium</taxon>
    </lineage>
</organism>
<dbReference type="FunFam" id="3.40.30.10:FF:000016">
    <property type="entry name" value="Glutathione S-transferase F2"/>
    <property type="match status" value="1"/>
</dbReference>
<dbReference type="SUPFAM" id="SSF47616">
    <property type="entry name" value="GST C-terminal domain-like"/>
    <property type="match status" value="1"/>
</dbReference>
<dbReference type="GO" id="GO:0043295">
    <property type="term" value="F:glutathione binding"/>
    <property type="evidence" value="ECO:0007669"/>
    <property type="project" value="TreeGrafter"/>
</dbReference>
<dbReference type="Pfam" id="PF00043">
    <property type="entry name" value="GST_C"/>
    <property type="match status" value="1"/>
</dbReference>
<dbReference type="InterPro" id="IPR004045">
    <property type="entry name" value="Glutathione_S-Trfase_N"/>
</dbReference>
<name>A0A9W8RIK8_9HYPO</name>